<proteinExistence type="predicted"/>
<evidence type="ECO:0000313" key="1">
    <source>
        <dbReference type="EMBL" id="EEC91219.1"/>
    </source>
</evidence>
<reference evidence="1 2" key="1">
    <citation type="submission" date="2008-10" db="EMBL/GenBank/DDBJ databases">
        <authorList>
            <person name="Fulton L."/>
            <person name="Clifton S."/>
            <person name="Fulton B."/>
            <person name="Xu J."/>
            <person name="Minx P."/>
            <person name="Pepin K.H."/>
            <person name="Johnson M."/>
            <person name="Bhonagiri V."/>
            <person name="Nash W.E."/>
            <person name="Mardis E.R."/>
            <person name="Wilson R.K."/>
        </authorList>
    </citation>
    <scope>NUCLEOTIDE SEQUENCE [LARGE SCALE GENOMIC DNA]</scope>
    <source>
        <strain evidence="1 2">DSM 3989</strain>
    </source>
</reference>
<dbReference type="RefSeq" id="WP_003864001.1">
    <property type="nucleotide sequence ID" value="NZ_DS996840.1"/>
</dbReference>
<organism evidence="1 2">
    <name type="scientific">Holdemanella biformis DSM 3989</name>
    <dbReference type="NCBI Taxonomy" id="518637"/>
    <lineage>
        <taxon>Bacteria</taxon>
        <taxon>Bacillati</taxon>
        <taxon>Bacillota</taxon>
        <taxon>Erysipelotrichia</taxon>
        <taxon>Erysipelotrichales</taxon>
        <taxon>Erysipelotrichaceae</taxon>
        <taxon>Holdemanella</taxon>
    </lineage>
</organism>
<name>B7C7N7_9FIRM</name>
<dbReference type="OrthoDB" id="796510at2"/>
<sequence>MRLLEECYKDEFDDLPDNKYIFGHEDGQKTVLSPYRILINYYNKYQHEYSDLFYNNLDIPEFWCVYPEWDNGQIMYQGEKKASVFFKEPIIKRNVHKVEWLNNGFNFKTDYYDLYGLKFFTEYYDQNMGLLMTSFYTDDNKEVLTIHHRNEVFFVNELNKVKMFYSYTEFVQYVESFIEG</sequence>
<accession>B7C7N7</accession>
<protein>
    <submittedName>
        <fullName evidence="1">Uncharacterized protein</fullName>
    </submittedName>
</protein>
<evidence type="ECO:0000313" key="2">
    <source>
        <dbReference type="Proteomes" id="UP000004315"/>
    </source>
</evidence>
<dbReference type="AlphaFoldDB" id="B7C7N7"/>
<keyword evidence="2" id="KW-1185">Reference proteome</keyword>
<dbReference type="EMBL" id="ABYT01000015">
    <property type="protein sequence ID" value="EEC91219.1"/>
    <property type="molecule type" value="Genomic_DNA"/>
</dbReference>
<dbReference type="Proteomes" id="UP000004315">
    <property type="component" value="Unassembled WGS sequence"/>
</dbReference>
<comment type="caution">
    <text evidence="1">The sequence shown here is derived from an EMBL/GenBank/DDBJ whole genome shotgun (WGS) entry which is preliminary data.</text>
</comment>
<dbReference type="HOGENOM" id="CLU_1494297_0_0_9"/>
<dbReference type="STRING" id="518637.EUBIFOR_00185"/>
<gene>
    <name evidence="1" type="ORF">EUBIFOR_00185</name>
</gene>
<reference evidence="1 2" key="2">
    <citation type="submission" date="2008-11" db="EMBL/GenBank/DDBJ databases">
        <title>Draft genome sequence of Eubacterium biforme (DSM 3989).</title>
        <authorList>
            <person name="Sudarsanam P."/>
            <person name="Ley R."/>
            <person name="Guruge J."/>
            <person name="Turnbaugh P.J."/>
            <person name="Mahowald M."/>
            <person name="Liep D."/>
            <person name="Gordon J."/>
        </authorList>
    </citation>
    <scope>NUCLEOTIDE SEQUENCE [LARGE SCALE GENOMIC DNA]</scope>
    <source>
        <strain evidence="1 2">DSM 3989</strain>
    </source>
</reference>